<dbReference type="EMBL" id="JAFFZE010000004">
    <property type="protein sequence ID" value="MCT2582003.1"/>
    <property type="molecule type" value="Genomic_DNA"/>
</dbReference>
<sequence length="155" mass="16746">MVGTRPPAEIEFRLPGGWEPAGEPAPDGTFAALHVASAASGFTANLTVHATNRTDGDTLPEIADETVSRLRAESPDLRIIDRGDFPDGFAQQLLLTAEVNGRTWEVTRAEIYAARGRGRTQTVLRAVLTCTVDQFAEVIPDFDAFLDTLSFVDGE</sequence>
<gene>
    <name evidence="1" type="ORF">JT362_02560</name>
</gene>
<evidence type="ECO:0000313" key="2">
    <source>
        <dbReference type="Proteomes" id="UP001156441"/>
    </source>
</evidence>
<organism evidence="1 2">
    <name type="scientific">Actinophytocola gossypii</name>
    <dbReference type="NCBI Taxonomy" id="2812003"/>
    <lineage>
        <taxon>Bacteria</taxon>
        <taxon>Bacillati</taxon>
        <taxon>Actinomycetota</taxon>
        <taxon>Actinomycetes</taxon>
        <taxon>Pseudonocardiales</taxon>
        <taxon>Pseudonocardiaceae</taxon>
    </lineage>
</organism>
<dbReference type="Proteomes" id="UP001156441">
    <property type="component" value="Unassembled WGS sequence"/>
</dbReference>
<dbReference type="Gene3D" id="3.40.1000.10">
    <property type="entry name" value="Mog1/PsbP, alpha/beta/alpha sandwich"/>
    <property type="match status" value="1"/>
</dbReference>
<evidence type="ECO:0008006" key="3">
    <source>
        <dbReference type="Google" id="ProtNLM"/>
    </source>
</evidence>
<keyword evidence="2" id="KW-1185">Reference proteome</keyword>
<comment type="caution">
    <text evidence="1">The sequence shown here is derived from an EMBL/GenBank/DDBJ whole genome shotgun (WGS) entry which is preliminary data.</text>
</comment>
<proteinExistence type="predicted"/>
<accession>A0ABT2J2G8</accession>
<evidence type="ECO:0000313" key="1">
    <source>
        <dbReference type="EMBL" id="MCT2582003.1"/>
    </source>
</evidence>
<dbReference type="RefSeq" id="WP_260189357.1">
    <property type="nucleotide sequence ID" value="NZ_JAFFZE010000004.1"/>
</dbReference>
<reference evidence="1 2" key="1">
    <citation type="submission" date="2021-02" db="EMBL/GenBank/DDBJ databases">
        <title>Actinophytocola xerophila sp. nov., isolated from soil of cotton cropping field.</title>
        <authorList>
            <person name="Huang R."/>
            <person name="Chen X."/>
            <person name="Ge X."/>
            <person name="Liu W."/>
        </authorList>
    </citation>
    <scope>NUCLEOTIDE SEQUENCE [LARGE SCALE GENOMIC DNA]</scope>
    <source>
        <strain evidence="1 2">S1-96</strain>
    </source>
</reference>
<name>A0ABT2J2G8_9PSEU</name>
<protein>
    <recommendedName>
        <fullName evidence="3">DUF1795 domain-containing protein</fullName>
    </recommendedName>
</protein>